<keyword evidence="2" id="KW-1185">Reference proteome</keyword>
<evidence type="ECO:0000313" key="2">
    <source>
        <dbReference type="Proteomes" id="UP000655225"/>
    </source>
</evidence>
<organism evidence="1 2">
    <name type="scientific">Tetracentron sinense</name>
    <name type="common">Spur-leaf</name>
    <dbReference type="NCBI Taxonomy" id="13715"/>
    <lineage>
        <taxon>Eukaryota</taxon>
        <taxon>Viridiplantae</taxon>
        <taxon>Streptophyta</taxon>
        <taxon>Embryophyta</taxon>
        <taxon>Tracheophyta</taxon>
        <taxon>Spermatophyta</taxon>
        <taxon>Magnoliopsida</taxon>
        <taxon>Trochodendrales</taxon>
        <taxon>Trochodendraceae</taxon>
        <taxon>Tetracentron</taxon>
    </lineage>
</organism>
<dbReference type="Proteomes" id="UP000655225">
    <property type="component" value="Unassembled WGS sequence"/>
</dbReference>
<sequence length="83" mass="9832">MVGGGIDLLQYFGILINRLQLLYSVHSLKDWIFSRLFFCLAKLQHFIRWQRCDVLGVKHVNGCRGSPRKAFELYGYRWPRNSK</sequence>
<gene>
    <name evidence="1" type="ORF">HHK36_001910</name>
</gene>
<reference evidence="1 2" key="1">
    <citation type="submission" date="2020-04" db="EMBL/GenBank/DDBJ databases">
        <title>Plant Genome Project.</title>
        <authorList>
            <person name="Zhang R.-G."/>
        </authorList>
    </citation>
    <scope>NUCLEOTIDE SEQUENCE [LARGE SCALE GENOMIC DNA]</scope>
    <source>
        <strain evidence="1">YNK0</strain>
        <tissue evidence="1">Leaf</tissue>
    </source>
</reference>
<dbReference type="AlphaFoldDB" id="A0A835DV53"/>
<accession>A0A835DV53</accession>
<name>A0A835DV53_TETSI</name>
<protein>
    <submittedName>
        <fullName evidence="1">Uncharacterized protein</fullName>
    </submittedName>
</protein>
<dbReference type="EMBL" id="JABCRI010000001">
    <property type="protein sequence ID" value="KAF8413914.1"/>
    <property type="molecule type" value="Genomic_DNA"/>
</dbReference>
<comment type="caution">
    <text evidence="1">The sequence shown here is derived from an EMBL/GenBank/DDBJ whole genome shotgun (WGS) entry which is preliminary data.</text>
</comment>
<evidence type="ECO:0000313" key="1">
    <source>
        <dbReference type="EMBL" id="KAF8413914.1"/>
    </source>
</evidence>
<proteinExistence type="predicted"/>